<keyword evidence="1" id="KW-0472">Membrane</keyword>
<feature type="transmembrane region" description="Helical" evidence="1">
    <location>
        <begin position="174"/>
        <end position="196"/>
    </location>
</feature>
<protein>
    <submittedName>
        <fullName evidence="2">38189_t:CDS:1</fullName>
    </submittedName>
</protein>
<keyword evidence="1" id="KW-1133">Transmembrane helix</keyword>
<dbReference type="EMBL" id="CAJVQB010000332">
    <property type="protein sequence ID" value="CAG8482343.1"/>
    <property type="molecule type" value="Genomic_DNA"/>
</dbReference>
<feature type="transmembrane region" description="Helical" evidence="1">
    <location>
        <begin position="123"/>
        <end position="141"/>
    </location>
</feature>
<name>A0ABM8VYY8_GIGMA</name>
<evidence type="ECO:0000313" key="3">
    <source>
        <dbReference type="Proteomes" id="UP000789901"/>
    </source>
</evidence>
<gene>
    <name evidence="2" type="ORF">GMARGA_LOCUS1303</name>
</gene>
<feature type="transmembrane region" description="Helical" evidence="1">
    <location>
        <begin position="242"/>
        <end position="262"/>
    </location>
</feature>
<evidence type="ECO:0000256" key="1">
    <source>
        <dbReference type="SAM" id="Phobius"/>
    </source>
</evidence>
<sequence length="296" mass="33324">MAVEPELLTAIHKIQNPIPQFALGSLPAIATIGTTPHNGLRAKFMWFMRSLGRPFTGLPVGHYAMKIKADEIQKRIMNDWVTEASLLDRLSSLVSAYYILVGIFAGIFKAAGPCMSDSSLQNWPYIPLLLIWTLPAIYVRIKNGKVVNKVLPECLGNKIIIKNYKQGKIKTKRAHVAITAFASVALPWLAVIVAYFTRPIGFFCRSKYLTVICSIWSFNSVVAYICHIIGEKDEYGHRLTHKWFRVCGVFITGALILLSLLANTKSWWIDIFGDICMFHLYVHNQSSLLCVNVSFK</sequence>
<feature type="transmembrane region" description="Helical" evidence="1">
    <location>
        <begin position="208"/>
        <end position="230"/>
    </location>
</feature>
<dbReference type="Proteomes" id="UP000789901">
    <property type="component" value="Unassembled WGS sequence"/>
</dbReference>
<comment type="caution">
    <text evidence="2">The sequence shown here is derived from an EMBL/GenBank/DDBJ whole genome shotgun (WGS) entry which is preliminary data.</text>
</comment>
<reference evidence="2 3" key="1">
    <citation type="submission" date="2021-06" db="EMBL/GenBank/DDBJ databases">
        <authorList>
            <person name="Kallberg Y."/>
            <person name="Tangrot J."/>
            <person name="Rosling A."/>
        </authorList>
    </citation>
    <scope>NUCLEOTIDE SEQUENCE [LARGE SCALE GENOMIC DNA]</scope>
    <source>
        <strain evidence="2 3">120-4 pot B 10/14</strain>
    </source>
</reference>
<feature type="transmembrane region" description="Helical" evidence="1">
    <location>
        <begin position="93"/>
        <end position="111"/>
    </location>
</feature>
<organism evidence="2 3">
    <name type="scientific">Gigaspora margarita</name>
    <dbReference type="NCBI Taxonomy" id="4874"/>
    <lineage>
        <taxon>Eukaryota</taxon>
        <taxon>Fungi</taxon>
        <taxon>Fungi incertae sedis</taxon>
        <taxon>Mucoromycota</taxon>
        <taxon>Glomeromycotina</taxon>
        <taxon>Glomeromycetes</taxon>
        <taxon>Diversisporales</taxon>
        <taxon>Gigasporaceae</taxon>
        <taxon>Gigaspora</taxon>
    </lineage>
</organism>
<keyword evidence="1" id="KW-0812">Transmembrane</keyword>
<evidence type="ECO:0000313" key="2">
    <source>
        <dbReference type="EMBL" id="CAG8482343.1"/>
    </source>
</evidence>
<proteinExistence type="predicted"/>
<accession>A0ABM8VYY8</accession>
<keyword evidence="3" id="KW-1185">Reference proteome</keyword>